<evidence type="ECO:0000256" key="1">
    <source>
        <dbReference type="SAM" id="MobiDB-lite"/>
    </source>
</evidence>
<protein>
    <submittedName>
        <fullName evidence="2">Uncharacterized protein</fullName>
    </submittedName>
</protein>
<sequence length="209" mass="21163">MEQTGRGNYESPPAVITMSVPHSVPEAPAGTWEADVPTTPALPSVQPSPITGPLAHQPIVEPPQQPPPLPTAVPAGPPMSSPSPRISTAASVPLYTSRPSLVPPAALQPEYLATDAAAPAPSFMNVVPDQSSSAVQGYAPPLGSDSQRSVSISERPSVTTFSTSDVAFGTGGPAQASTGAGQSSPSPSIESMAGTLSKILDTVTALRPR</sequence>
<dbReference type="EMBL" id="JABSTU010000007">
    <property type="protein sequence ID" value="KAH8026526.1"/>
    <property type="molecule type" value="Genomic_DNA"/>
</dbReference>
<dbReference type="Proteomes" id="UP000821866">
    <property type="component" value="Unassembled WGS sequence"/>
</dbReference>
<name>A0A9J6DWW1_RHIMP</name>
<accession>A0A9J6DWW1</accession>
<reference evidence="2" key="1">
    <citation type="journal article" date="2020" name="Cell">
        <title>Large-Scale Comparative Analyses of Tick Genomes Elucidate Their Genetic Diversity and Vector Capacities.</title>
        <authorList>
            <consortium name="Tick Genome and Microbiome Consortium (TIGMIC)"/>
            <person name="Jia N."/>
            <person name="Wang J."/>
            <person name="Shi W."/>
            <person name="Du L."/>
            <person name="Sun Y."/>
            <person name="Zhan W."/>
            <person name="Jiang J.F."/>
            <person name="Wang Q."/>
            <person name="Zhang B."/>
            <person name="Ji P."/>
            <person name="Bell-Sakyi L."/>
            <person name="Cui X.M."/>
            <person name="Yuan T.T."/>
            <person name="Jiang B.G."/>
            <person name="Yang W.F."/>
            <person name="Lam T.T."/>
            <person name="Chang Q.C."/>
            <person name="Ding S.J."/>
            <person name="Wang X.J."/>
            <person name="Zhu J.G."/>
            <person name="Ruan X.D."/>
            <person name="Zhao L."/>
            <person name="Wei J.T."/>
            <person name="Ye R.Z."/>
            <person name="Que T.C."/>
            <person name="Du C.H."/>
            <person name="Zhou Y.H."/>
            <person name="Cheng J.X."/>
            <person name="Dai P.F."/>
            <person name="Guo W.B."/>
            <person name="Han X.H."/>
            <person name="Huang E.J."/>
            <person name="Li L.F."/>
            <person name="Wei W."/>
            <person name="Gao Y.C."/>
            <person name="Liu J.Z."/>
            <person name="Shao H.Z."/>
            <person name="Wang X."/>
            <person name="Wang C.C."/>
            <person name="Yang T.C."/>
            <person name="Huo Q.B."/>
            <person name="Li W."/>
            <person name="Chen H.Y."/>
            <person name="Chen S.E."/>
            <person name="Zhou L.G."/>
            <person name="Ni X.B."/>
            <person name="Tian J.H."/>
            <person name="Sheng Y."/>
            <person name="Liu T."/>
            <person name="Pan Y.S."/>
            <person name="Xia L.Y."/>
            <person name="Li J."/>
            <person name="Zhao F."/>
            <person name="Cao W.C."/>
        </authorList>
    </citation>
    <scope>NUCLEOTIDE SEQUENCE</scope>
    <source>
        <strain evidence="2">Rmic-2018</strain>
    </source>
</reference>
<feature type="compositionally biased region" description="Polar residues" evidence="1">
    <location>
        <begin position="175"/>
        <end position="189"/>
    </location>
</feature>
<feature type="region of interest" description="Disordered" evidence="1">
    <location>
        <begin position="24"/>
        <end position="87"/>
    </location>
</feature>
<reference evidence="2" key="2">
    <citation type="submission" date="2021-09" db="EMBL/GenBank/DDBJ databases">
        <authorList>
            <person name="Jia N."/>
            <person name="Wang J."/>
            <person name="Shi W."/>
            <person name="Du L."/>
            <person name="Sun Y."/>
            <person name="Zhan W."/>
            <person name="Jiang J."/>
            <person name="Wang Q."/>
            <person name="Zhang B."/>
            <person name="Ji P."/>
            <person name="Sakyi L.B."/>
            <person name="Cui X."/>
            <person name="Yuan T."/>
            <person name="Jiang B."/>
            <person name="Yang W."/>
            <person name="Lam T.T.-Y."/>
            <person name="Chang Q."/>
            <person name="Ding S."/>
            <person name="Wang X."/>
            <person name="Zhu J."/>
            <person name="Ruan X."/>
            <person name="Zhao L."/>
            <person name="Wei J."/>
            <person name="Que T."/>
            <person name="Du C."/>
            <person name="Cheng J."/>
            <person name="Dai P."/>
            <person name="Han X."/>
            <person name="Huang E."/>
            <person name="Gao Y."/>
            <person name="Liu J."/>
            <person name="Shao H."/>
            <person name="Ye R."/>
            <person name="Li L."/>
            <person name="Wei W."/>
            <person name="Wang X."/>
            <person name="Wang C."/>
            <person name="Huo Q."/>
            <person name="Li W."/>
            <person name="Guo W."/>
            <person name="Chen H."/>
            <person name="Chen S."/>
            <person name="Zhou L."/>
            <person name="Zhou L."/>
            <person name="Ni X."/>
            <person name="Tian J."/>
            <person name="Zhou Y."/>
            <person name="Sheng Y."/>
            <person name="Liu T."/>
            <person name="Pan Y."/>
            <person name="Xia L."/>
            <person name="Li J."/>
            <person name="Zhao F."/>
            <person name="Cao W."/>
        </authorList>
    </citation>
    <scope>NUCLEOTIDE SEQUENCE</scope>
    <source>
        <strain evidence="2">Rmic-2018</strain>
        <tissue evidence="2">Larvae</tissue>
    </source>
</reference>
<feature type="region of interest" description="Disordered" evidence="1">
    <location>
        <begin position="132"/>
        <end position="194"/>
    </location>
</feature>
<feature type="compositionally biased region" description="Polar residues" evidence="1">
    <location>
        <begin position="144"/>
        <end position="165"/>
    </location>
</feature>
<comment type="caution">
    <text evidence="2">The sequence shown here is derived from an EMBL/GenBank/DDBJ whole genome shotgun (WGS) entry which is preliminary data.</text>
</comment>
<proteinExistence type="predicted"/>
<evidence type="ECO:0000313" key="3">
    <source>
        <dbReference type="Proteomes" id="UP000821866"/>
    </source>
</evidence>
<keyword evidence="3" id="KW-1185">Reference proteome</keyword>
<evidence type="ECO:0000313" key="2">
    <source>
        <dbReference type="EMBL" id="KAH8026526.1"/>
    </source>
</evidence>
<feature type="compositionally biased region" description="Pro residues" evidence="1">
    <location>
        <begin position="60"/>
        <end position="81"/>
    </location>
</feature>
<organism evidence="2 3">
    <name type="scientific">Rhipicephalus microplus</name>
    <name type="common">Cattle tick</name>
    <name type="synonym">Boophilus microplus</name>
    <dbReference type="NCBI Taxonomy" id="6941"/>
    <lineage>
        <taxon>Eukaryota</taxon>
        <taxon>Metazoa</taxon>
        <taxon>Ecdysozoa</taxon>
        <taxon>Arthropoda</taxon>
        <taxon>Chelicerata</taxon>
        <taxon>Arachnida</taxon>
        <taxon>Acari</taxon>
        <taxon>Parasitiformes</taxon>
        <taxon>Ixodida</taxon>
        <taxon>Ixodoidea</taxon>
        <taxon>Ixodidae</taxon>
        <taxon>Rhipicephalinae</taxon>
        <taxon>Rhipicephalus</taxon>
        <taxon>Boophilus</taxon>
    </lineage>
</organism>
<gene>
    <name evidence="2" type="ORF">HPB51_021138</name>
</gene>
<dbReference type="AlphaFoldDB" id="A0A9J6DWW1"/>